<dbReference type="SUPFAM" id="SSF52047">
    <property type="entry name" value="RNI-like"/>
    <property type="match status" value="1"/>
</dbReference>
<dbReference type="Proteomes" id="UP001201163">
    <property type="component" value="Unassembled WGS sequence"/>
</dbReference>
<dbReference type="Pfam" id="PF12937">
    <property type="entry name" value="F-box-like"/>
    <property type="match status" value="1"/>
</dbReference>
<evidence type="ECO:0000313" key="2">
    <source>
        <dbReference type="EMBL" id="KAH8984336.1"/>
    </source>
</evidence>
<proteinExistence type="predicted"/>
<dbReference type="InterPro" id="IPR001810">
    <property type="entry name" value="F-box_dom"/>
</dbReference>
<evidence type="ECO:0000313" key="3">
    <source>
        <dbReference type="Proteomes" id="UP001201163"/>
    </source>
</evidence>
<name>A0AAD4LDI1_9AGAM</name>
<dbReference type="Gene3D" id="3.80.10.10">
    <property type="entry name" value="Ribonuclease Inhibitor"/>
    <property type="match status" value="1"/>
</dbReference>
<dbReference type="EMBL" id="JAKELL010000077">
    <property type="protein sequence ID" value="KAH8984336.1"/>
    <property type="molecule type" value="Genomic_DNA"/>
</dbReference>
<protein>
    <recommendedName>
        <fullName evidence="1">F-box domain-containing protein</fullName>
    </recommendedName>
</protein>
<dbReference type="InterPro" id="IPR032675">
    <property type="entry name" value="LRR_dom_sf"/>
</dbReference>
<feature type="domain" description="F-box" evidence="1">
    <location>
        <begin position="15"/>
        <end position="62"/>
    </location>
</feature>
<sequence length="489" mass="55762">MACAHGESDRHVATINILPDDILLEIFAFRLPDFDSHLASIRHMRVWQRLMHVCQRWRRIVYASPRYLDLHLYCSSETTFRKNLSLWPEFPLAVESSLPDDQDDFIAVLEHPDRVRRVDLTAEITKPHVVEVMRVPFPALTHLQLTGPKDEGYDPDVLDLPDDLLGGSAPCLRHLILGNLTFPGLPTLLSSAHDLVSLDLYSVPPTGYDRGYISPKEMASSLAVLTKLRTLSIDRYSLLIPSHEERRRPDPPMLTVLPALTQFVFGRDFEYLEDLVAQIDAPRVEDIRIEYSMKEVQTRQLSQFIGRSNLKRAQFRRAKVTFGSYRIYINLDLPQGECLQAKFFIEMVPRHATAVSQIMCVVHVLDQLVAMTSKVDHLQLDLSFWITTPSQVGQEGEWLPLLHLFSAVEVLEVFGGLVGCIASALEDTAEETPTISLPELQLLWLGDDNCKKPERFLSSRQLSGRPIIIVDTQDEFVERLNAHWKEKIL</sequence>
<reference evidence="2" key="1">
    <citation type="submission" date="2022-01" db="EMBL/GenBank/DDBJ databases">
        <title>Comparative genomics reveals a dynamic genome evolution in the ectomycorrhizal milk-cap (Lactarius) mushrooms.</title>
        <authorList>
            <consortium name="DOE Joint Genome Institute"/>
            <person name="Lebreton A."/>
            <person name="Tang N."/>
            <person name="Kuo A."/>
            <person name="LaButti K."/>
            <person name="Drula E."/>
            <person name="Barry K."/>
            <person name="Clum A."/>
            <person name="Lipzen A."/>
            <person name="Mousain D."/>
            <person name="Ng V."/>
            <person name="Wang R."/>
            <person name="Wang X."/>
            <person name="Dai Y."/>
            <person name="Henrissat B."/>
            <person name="Grigoriev I.V."/>
            <person name="Guerin-Laguette A."/>
            <person name="Yu F."/>
            <person name="Martin F.M."/>
        </authorList>
    </citation>
    <scope>NUCLEOTIDE SEQUENCE</scope>
    <source>
        <strain evidence="2">QP</strain>
    </source>
</reference>
<keyword evidence="3" id="KW-1185">Reference proteome</keyword>
<evidence type="ECO:0000259" key="1">
    <source>
        <dbReference type="Pfam" id="PF12937"/>
    </source>
</evidence>
<accession>A0AAD4LDI1</accession>
<dbReference type="AlphaFoldDB" id="A0AAD4LDI1"/>
<gene>
    <name evidence="2" type="ORF">EDB92DRAFT_1950892</name>
</gene>
<comment type="caution">
    <text evidence="2">The sequence shown here is derived from an EMBL/GenBank/DDBJ whole genome shotgun (WGS) entry which is preliminary data.</text>
</comment>
<organism evidence="2 3">
    <name type="scientific">Lactarius akahatsu</name>
    <dbReference type="NCBI Taxonomy" id="416441"/>
    <lineage>
        <taxon>Eukaryota</taxon>
        <taxon>Fungi</taxon>
        <taxon>Dikarya</taxon>
        <taxon>Basidiomycota</taxon>
        <taxon>Agaricomycotina</taxon>
        <taxon>Agaricomycetes</taxon>
        <taxon>Russulales</taxon>
        <taxon>Russulaceae</taxon>
        <taxon>Lactarius</taxon>
    </lineage>
</organism>